<comment type="caution">
    <text evidence="1">The sequence shown here is derived from an EMBL/GenBank/DDBJ whole genome shotgun (WGS) entry which is preliminary data.</text>
</comment>
<reference evidence="1" key="1">
    <citation type="submission" date="2019-08" db="EMBL/GenBank/DDBJ databases">
        <title>The genome of the North American firefly Photinus pyralis.</title>
        <authorList>
            <consortium name="Photinus pyralis genome working group"/>
            <person name="Fallon T.R."/>
            <person name="Sander Lower S.E."/>
            <person name="Weng J.-K."/>
        </authorList>
    </citation>
    <scope>NUCLEOTIDE SEQUENCE</scope>
    <source>
        <strain evidence="1">TRF0915ILg1</strain>
        <tissue evidence="1">Whole body</tissue>
    </source>
</reference>
<evidence type="ECO:0000313" key="2">
    <source>
        <dbReference type="Proteomes" id="UP000801492"/>
    </source>
</evidence>
<name>A0A8K0DHT5_IGNLU</name>
<organism evidence="1 2">
    <name type="scientific">Ignelater luminosus</name>
    <name type="common">Cucubano</name>
    <name type="synonym">Pyrophorus luminosus</name>
    <dbReference type="NCBI Taxonomy" id="2038154"/>
    <lineage>
        <taxon>Eukaryota</taxon>
        <taxon>Metazoa</taxon>
        <taxon>Ecdysozoa</taxon>
        <taxon>Arthropoda</taxon>
        <taxon>Hexapoda</taxon>
        <taxon>Insecta</taxon>
        <taxon>Pterygota</taxon>
        <taxon>Neoptera</taxon>
        <taxon>Endopterygota</taxon>
        <taxon>Coleoptera</taxon>
        <taxon>Polyphaga</taxon>
        <taxon>Elateriformia</taxon>
        <taxon>Elateroidea</taxon>
        <taxon>Elateridae</taxon>
        <taxon>Agrypninae</taxon>
        <taxon>Pyrophorini</taxon>
        <taxon>Ignelater</taxon>
    </lineage>
</organism>
<accession>A0A8K0DHT5</accession>
<dbReference type="AlphaFoldDB" id="A0A8K0DHT5"/>
<gene>
    <name evidence="1" type="ORF">ILUMI_02729</name>
</gene>
<keyword evidence="2" id="KW-1185">Reference proteome</keyword>
<dbReference type="EMBL" id="VTPC01001021">
    <property type="protein sequence ID" value="KAF2903457.1"/>
    <property type="molecule type" value="Genomic_DNA"/>
</dbReference>
<proteinExistence type="predicted"/>
<evidence type="ECO:0000313" key="1">
    <source>
        <dbReference type="EMBL" id="KAF2903457.1"/>
    </source>
</evidence>
<sequence length="141" mass="15531">MELQSTQIDVTEKDMASTITTELSQIQSVKSARVTVEENCHAQDLDIHVLVLEANAENNMQLPLTEITNETVQSLFAPKPKLGCSWMPDSSITKDTTTAFLCVSPKDVMPLPKVSAGKRVARKRRTTAILTVSVRRVAGNY</sequence>
<protein>
    <submittedName>
        <fullName evidence="1">Uncharacterized protein</fullName>
    </submittedName>
</protein>
<dbReference type="Proteomes" id="UP000801492">
    <property type="component" value="Unassembled WGS sequence"/>
</dbReference>